<organism evidence="1 2">
    <name type="scientific">Rubus argutus</name>
    <name type="common">Southern blackberry</name>
    <dbReference type="NCBI Taxonomy" id="59490"/>
    <lineage>
        <taxon>Eukaryota</taxon>
        <taxon>Viridiplantae</taxon>
        <taxon>Streptophyta</taxon>
        <taxon>Embryophyta</taxon>
        <taxon>Tracheophyta</taxon>
        <taxon>Spermatophyta</taxon>
        <taxon>Magnoliopsida</taxon>
        <taxon>eudicotyledons</taxon>
        <taxon>Gunneridae</taxon>
        <taxon>Pentapetalae</taxon>
        <taxon>rosids</taxon>
        <taxon>fabids</taxon>
        <taxon>Rosales</taxon>
        <taxon>Rosaceae</taxon>
        <taxon>Rosoideae</taxon>
        <taxon>Rosoideae incertae sedis</taxon>
        <taxon>Rubus</taxon>
    </lineage>
</organism>
<dbReference type="InterPro" id="IPR053063">
    <property type="entry name" value="PWWP_domain_containing_PDP"/>
</dbReference>
<proteinExistence type="predicted"/>
<dbReference type="EMBL" id="JBEDUW010000014">
    <property type="protein sequence ID" value="KAK9907840.1"/>
    <property type="molecule type" value="Genomic_DNA"/>
</dbReference>
<evidence type="ECO:0000313" key="1">
    <source>
        <dbReference type="EMBL" id="KAK9907840.1"/>
    </source>
</evidence>
<protein>
    <submittedName>
        <fullName evidence="1">Uncharacterized protein</fullName>
    </submittedName>
</protein>
<dbReference type="PANTHER" id="PTHR42851:SF19">
    <property type="entry name" value="PWWP DOMAIN-CONTAINING PROTEIN 2-RELATED"/>
    <property type="match status" value="1"/>
</dbReference>
<reference evidence="1 2" key="1">
    <citation type="journal article" date="2023" name="G3 (Bethesda)">
        <title>A chromosome-length genome assembly and annotation of blackberry (Rubus argutus, cv. 'Hillquist').</title>
        <authorList>
            <person name="Bruna T."/>
            <person name="Aryal R."/>
            <person name="Dudchenko O."/>
            <person name="Sargent D.J."/>
            <person name="Mead D."/>
            <person name="Buti M."/>
            <person name="Cavallini A."/>
            <person name="Hytonen T."/>
            <person name="Andres J."/>
            <person name="Pham M."/>
            <person name="Weisz D."/>
            <person name="Mascagni F."/>
            <person name="Usai G."/>
            <person name="Natali L."/>
            <person name="Bassil N."/>
            <person name="Fernandez G.E."/>
            <person name="Lomsadze A."/>
            <person name="Armour M."/>
            <person name="Olukolu B."/>
            <person name="Poorten T."/>
            <person name="Britton C."/>
            <person name="Davik J."/>
            <person name="Ashrafi H."/>
            <person name="Aiden E.L."/>
            <person name="Borodovsky M."/>
            <person name="Worthington M."/>
        </authorList>
    </citation>
    <scope>NUCLEOTIDE SEQUENCE [LARGE SCALE GENOMIC DNA]</scope>
    <source>
        <strain evidence="1">PI 553951</strain>
    </source>
</reference>
<sequence>MGAKTSEDVLMPDYEPTARVSENTDNDHNLIDMAMLERMGMCQAKKYLKKHTDLISYFWNFGSGDSHLRDTFLSFRGLRADRIELVTSPVQVLSFHQWKGHSQLPEFNILGGLLENDIDISLLGEKELFNEVHEDTLPVFKDEELVQQSKSKDISLQKCKHISGDSWQPKSDVQRAWPVAKSAFDYYGISGTLDLMIL</sequence>
<name>A0AAW1VRH8_RUBAR</name>
<dbReference type="AlphaFoldDB" id="A0AAW1VRH8"/>
<accession>A0AAW1VRH8</accession>
<dbReference type="PANTHER" id="PTHR42851">
    <property type="entry name" value="ALDOLASE-RELATED"/>
    <property type="match status" value="1"/>
</dbReference>
<comment type="caution">
    <text evidence="1">The sequence shown here is derived from an EMBL/GenBank/DDBJ whole genome shotgun (WGS) entry which is preliminary data.</text>
</comment>
<keyword evidence="2" id="KW-1185">Reference proteome</keyword>
<gene>
    <name evidence="1" type="ORF">M0R45_000211</name>
</gene>
<evidence type="ECO:0000313" key="2">
    <source>
        <dbReference type="Proteomes" id="UP001457282"/>
    </source>
</evidence>
<dbReference type="Proteomes" id="UP001457282">
    <property type="component" value="Unassembled WGS sequence"/>
</dbReference>